<sequence>MRAVAESLDAYGASSKESAGTLEAVLARRVASLQDDPRTTLFFGRIDFPQEVLQSQAPSDTSRGPRKTPHEVLQSQAPSDTSRGPRKTPHEVLREGDASSEDSGRWYIGRRHVSDEAGTPVVVDWRAPVSTAFYRASHTEPMRVTLRRRFGVDHGVLTAIEDEHLSQPREPEAHSGILAAEIERPRTGPMRDIVSTIQPEQDEIVRADVTQTICVQGAPGTGKTAVGLHRAAWLLYTFRDRLDRTGVLVIGPNKAFLEHIRAVLPALGEVRVRHSTLSDLLSHGRVRGTEPTSTAVLKGDARMAEVVRRAVWARVGTATEPLIVPRGIHKWRVPAYEVREIVEELRTRGVRYDAARAMLPQRLAHAVLLRMERAGDSPDDRVQDAVGRCAAMKSYVKALWPALDPAEVLFRLLADADALDGASEGLLADHERLLLLWDRAPASKGSARWTGPDMALLDEVGDQLTRTPSLGHIILDEAQDLSPMQLRAVGRRCSTGSMTVLGDIAQGTTPWATDSWETSMTHLGHPDHHLEVLNRGFRVPATVLELATRLLPAMAPQLPAPTSVRDNPGRLTIEPTTPRQLTTAAVSAVAGLLTDLGSVGVIVPDGDLRKVSNALQQAQIDHADLSLDEGDEQDHRVQLVPASVAKGLEFDHVLVLEPAAIVAAEPDRRTGLRRLYVVLTRTVSSLTVLHCAPLPPELNPTPEK</sequence>
<gene>
    <name evidence="2" type="ORF">FGL98_13905</name>
</gene>
<evidence type="ECO:0000256" key="1">
    <source>
        <dbReference type="SAM" id="MobiDB-lite"/>
    </source>
</evidence>
<dbReference type="GO" id="GO:0005829">
    <property type="term" value="C:cytosol"/>
    <property type="evidence" value="ECO:0007669"/>
    <property type="project" value="TreeGrafter"/>
</dbReference>
<name>A0A563DZ37_9MICO</name>
<dbReference type="GO" id="GO:0003677">
    <property type="term" value="F:DNA binding"/>
    <property type="evidence" value="ECO:0007669"/>
    <property type="project" value="InterPro"/>
</dbReference>
<dbReference type="Gene3D" id="3.40.50.300">
    <property type="entry name" value="P-loop containing nucleotide triphosphate hydrolases"/>
    <property type="match status" value="2"/>
</dbReference>
<keyword evidence="3" id="KW-1185">Reference proteome</keyword>
<dbReference type="OrthoDB" id="9787585at2"/>
<dbReference type="SUPFAM" id="SSF52540">
    <property type="entry name" value="P-loop containing nucleoside triphosphate hydrolases"/>
    <property type="match status" value="1"/>
</dbReference>
<evidence type="ECO:0000313" key="3">
    <source>
        <dbReference type="Proteomes" id="UP000320244"/>
    </source>
</evidence>
<dbReference type="InterPro" id="IPR027417">
    <property type="entry name" value="P-loop_NTPase"/>
</dbReference>
<organism evidence="2 3">
    <name type="scientific">Leekyejoonella antrihumi</name>
    <dbReference type="NCBI Taxonomy" id="1660198"/>
    <lineage>
        <taxon>Bacteria</taxon>
        <taxon>Bacillati</taxon>
        <taxon>Actinomycetota</taxon>
        <taxon>Actinomycetes</taxon>
        <taxon>Micrococcales</taxon>
        <taxon>Dermacoccaceae</taxon>
        <taxon>Leekyejoonella</taxon>
    </lineage>
</organism>
<dbReference type="GO" id="GO:0005524">
    <property type="term" value="F:ATP binding"/>
    <property type="evidence" value="ECO:0007669"/>
    <property type="project" value="InterPro"/>
</dbReference>
<reference evidence="2 3" key="2">
    <citation type="submission" date="2019-08" db="EMBL/GenBank/DDBJ databases">
        <title>Jejuicoccus antrihumi gen. nov., sp. nov., a new member of the family Dermacoccaceae isolated from a cave.</title>
        <authorList>
            <person name="Schumann P."/>
            <person name="Kim I.S."/>
        </authorList>
    </citation>
    <scope>NUCLEOTIDE SEQUENCE [LARGE SCALE GENOMIC DNA]</scope>
    <source>
        <strain evidence="2 3">C5-26</strain>
    </source>
</reference>
<dbReference type="GO" id="GO:0043138">
    <property type="term" value="F:3'-5' DNA helicase activity"/>
    <property type="evidence" value="ECO:0007669"/>
    <property type="project" value="TreeGrafter"/>
</dbReference>
<dbReference type="AlphaFoldDB" id="A0A563DZ37"/>
<dbReference type="Proteomes" id="UP000320244">
    <property type="component" value="Unassembled WGS sequence"/>
</dbReference>
<accession>A0A563DZ37</accession>
<dbReference type="GO" id="GO:0000725">
    <property type="term" value="P:recombinational repair"/>
    <property type="evidence" value="ECO:0007669"/>
    <property type="project" value="TreeGrafter"/>
</dbReference>
<evidence type="ECO:0000313" key="2">
    <source>
        <dbReference type="EMBL" id="TWP35497.1"/>
    </source>
</evidence>
<feature type="compositionally biased region" description="Polar residues" evidence="1">
    <location>
        <begin position="73"/>
        <end position="82"/>
    </location>
</feature>
<feature type="region of interest" description="Disordered" evidence="1">
    <location>
        <begin position="55"/>
        <end position="103"/>
    </location>
</feature>
<proteinExistence type="predicted"/>
<protein>
    <submittedName>
        <fullName evidence="2">AAA family ATPase</fullName>
    </submittedName>
</protein>
<dbReference type="PANTHER" id="PTHR11070:SF45">
    <property type="entry name" value="DNA 3'-5' HELICASE"/>
    <property type="match status" value="1"/>
</dbReference>
<comment type="caution">
    <text evidence="2">The sequence shown here is derived from an EMBL/GenBank/DDBJ whole genome shotgun (WGS) entry which is preliminary data.</text>
</comment>
<dbReference type="PANTHER" id="PTHR11070">
    <property type="entry name" value="UVRD / RECB / PCRA DNA HELICASE FAMILY MEMBER"/>
    <property type="match status" value="1"/>
</dbReference>
<dbReference type="InterPro" id="IPR000212">
    <property type="entry name" value="DNA_helicase_UvrD/REP"/>
</dbReference>
<feature type="compositionally biased region" description="Basic and acidic residues" evidence="1">
    <location>
        <begin position="88"/>
        <end position="97"/>
    </location>
</feature>
<dbReference type="EMBL" id="VCQV01000019">
    <property type="protein sequence ID" value="TWP35497.1"/>
    <property type="molecule type" value="Genomic_DNA"/>
</dbReference>
<reference evidence="2 3" key="1">
    <citation type="submission" date="2019-05" db="EMBL/GenBank/DDBJ databases">
        <authorList>
            <person name="Lee S.D."/>
        </authorList>
    </citation>
    <scope>NUCLEOTIDE SEQUENCE [LARGE SCALE GENOMIC DNA]</scope>
    <source>
        <strain evidence="2 3">C5-26</strain>
    </source>
</reference>